<protein>
    <submittedName>
        <fullName evidence="3">Uncharacterized protein</fullName>
    </submittedName>
</protein>
<evidence type="ECO:0000313" key="4">
    <source>
        <dbReference type="Proteomes" id="UP000799750"/>
    </source>
</evidence>
<dbReference type="AlphaFoldDB" id="A0A6A6QEW2"/>
<accession>A0A6A6QEW2</accession>
<gene>
    <name evidence="3" type="ORF">BU16DRAFT_158839</name>
</gene>
<keyword evidence="2" id="KW-1133">Transmembrane helix</keyword>
<dbReference type="Proteomes" id="UP000799750">
    <property type="component" value="Unassembled WGS sequence"/>
</dbReference>
<feature type="region of interest" description="Disordered" evidence="1">
    <location>
        <begin position="1"/>
        <end position="22"/>
    </location>
</feature>
<keyword evidence="4" id="KW-1185">Reference proteome</keyword>
<keyword evidence="2" id="KW-0812">Transmembrane</keyword>
<organism evidence="3 4">
    <name type="scientific">Lophium mytilinum</name>
    <dbReference type="NCBI Taxonomy" id="390894"/>
    <lineage>
        <taxon>Eukaryota</taxon>
        <taxon>Fungi</taxon>
        <taxon>Dikarya</taxon>
        <taxon>Ascomycota</taxon>
        <taxon>Pezizomycotina</taxon>
        <taxon>Dothideomycetes</taxon>
        <taxon>Pleosporomycetidae</taxon>
        <taxon>Mytilinidiales</taxon>
        <taxon>Mytilinidiaceae</taxon>
        <taxon>Lophium</taxon>
    </lineage>
</organism>
<feature type="transmembrane region" description="Helical" evidence="2">
    <location>
        <begin position="45"/>
        <end position="66"/>
    </location>
</feature>
<proteinExistence type="predicted"/>
<evidence type="ECO:0000256" key="1">
    <source>
        <dbReference type="SAM" id="MobiDB-lite"/>
    </source>
</evidence>
<name>A0A6A6QEW2_9PEZI</name>
<reference evidence="3" key="1">
    <citation type="journal article" date="2020" name="Stud. Mycol.">
        <title>101 Dothideomycetes genomes: a test case for predicting lifestyles and emergence of pathogens.</title>
        <authorList>
            <person name="Haridas S."/>
            <person name="Albert R."/>
            <person name="Binder M."/>
            <person name="Bloem J."/>
            <person name="Labutti K."/>
            <person name="Salamov A."/>
            <person name="Andreopoulos B."/>
            <person name="Baker S."/>
            <person name="Barry K."/>
            <person name="Bills G."/>
            <person name="Bluhm B."/>
            <person name="Cannon C."/>
            <person name="Castanera R."/>
            <person name="Culley D."/>
            <person name="Daum C."/>
            <person name="Ezra D."/>
            <person name="Gonzalez J."/>
            <person name="Henrissat B."/>
            <person name="Kuo A."/>
            <person name="Liang C."/>
            <person name="Lipzen A."/>
            <person name="Lutzoni F."/>
            <person name="Magnuson J."/>
            <person name="Mondo S."/>
            <person name="Nolan M."/>
            <person name="Ohm R."/>
            <person name="Pangilinan J."/>
            <person name="Park H.-J."/>
            <person name="Ramirez L."/>
            <person name="Alfaro M."/>
            <person name="Sun H."/>
            <person name="Tritt A."/>
            <person name="Yoshinaga Y."/>
            <person name="Zwiers L.-H."/>
            <person name="Turgeon B."/>
            <person name="Goodwin S."/>
            <person name="Spatafora J."/>
            <person name="Crous P."/>
            <person name="Grigoriev I."/>
        </authorList>
    </citation>
    <scope>NUCLEOTIDE SEQUENCE</scope>
    <source>
        <strain evidence="3">CBS 269.34</strain>
    </source>
</reference>
<evidence type="ECO:0000256" key="2">
    <source>
        <dbReference type="SAM" id="Phobius"/>
    </source>
</evidence>
<keyword evidence="2" id="KW-0472">Membrane</keyword>
<sequence length="166" mass="18328">MPREAQADHSPLSSLSDTGTQDRRTTANRMILPDLPQTHHLSSHLPSSSALILTSLTIALSILLYTRTKHCKLRTRIPIPKSRHQHTHFPPRAISPNPALLSALHLRTSPIHSLTQQPARSPLEAFTLPQPPPPLIQPPPSASASLLRRATALRSAGRSTRYRPRC</sequence>
<evidence type="ECO:0000313" key="3">
    <source>
        <dbReference type="EMBL" id="KAF2490576.1"/>
    </source>
</evidence>
<dbReference type="EMBL" id="MU004197">
    <property type="protein sequence ID" value="KAF2490576.1"/>
    <property type="molecule type" value="Genomic_DNA"/>
</dbReference>